<evidence type="ECO:0000256" key="1">
    <source>
        <dbReference type="SAM" id="Phobius"/>
    </source>
</evidence>
<dbReference type="Proteomes" id="UP000050836">
    <property type="component" value="Unassembled WGS sequence"/>
</dbReference>
<keyword evidence="1" id="KW-0812">Transmembrane</keyword>
<feature type="transmembrane region" description="Helical" evidence="1">
    <location>
        <begin position="6"/>
        <end position="29"/>
    </location>
</feature>
<gene>
    <name evidence="2" type="ORF">ARC78_05920</name>
</gene>
<organism evidence="2 3">
    <name type="scientific">Stenotrophomonas pictorum JCM 9942</name>
    <dbReference type="NCBI Taxonomy" id="1236960"/>
    <lineage>
        <taxon>Bacteria</taxon>
        <taxon>Pseudomonadati</taxon>
        <taxon>Pseudomonadota</taxon>
        <taxon>Gammaproteobacteria</taxon>
        <taxon>Lysobacterales</taxon>
        <taxon>Lysobacteraceae</taxon>
        <taxon>Stenotrophomonas</taxon>
    </lineage>
</organism>
<dbReference type="RefSeq" id="WP_054660296.1">
    <property type="nucleotide sequence ID" value="NZ_BAZI01000344.1"/>
</dbReference>
<keyword evidence="1" id="KW-1133">Transmembrane helix</keyword>
<comment type="caution">
    <text evidence="2">The sequence shown here is derived from an EMBL/GenBank/DDBJ whole genome shotgun (WGS) entry which is preliminary data.</text>
</comment>
<keyword evidence="1" id="KW-0472">Membrane</keyword>
<dbReference type="OrthoDB" id="532576at2"/>
<name>A0A0R0AGK5_9GAMM</name>
<dbReference type="AlphaFoldDB" id="A0A0R0AGK5"/>
<dbReference type="EMBL" id="LLXS01000009">
    <property type="protein sequence ID" value="KRG44093.1"/>
    <property type="molecule type" value="Genomic_DNA"/>
</dbReference>
<reference evidence="2 3" key="1">
    <citation type="submission" date="2015-10" db="EMBL/GenBank/DDBJ databases">
        <title>Genome sequencing and analysis of members of genus Stenotrophomonas.</title>
        <authorList>
            <person name="Patil P.P."/>
            <person name="Midha S."/>
            <person name="Patil P.B."/>
        </authorList>
    </citation>
    <scope>NUCLEOTIDE SEQUENCE [LARGE SCALE GENOMIC DNA]</scope>
    <source>
        <strain evidence="2 3">JCM 9942</strain>
    </source>
</reference>
<sequence>MSHGNWGSRLLWAAGIVTALAVAAGVWIIDSPAQQRLQRLDDSRVQDLRNLDSAIRSYRQSHDQLPSDLAALAAQPGMALNLSDPQGGPDYRYRRLDESHFELCARFATASNVGLRRGTAFNAWNHPSGEHCYRRSLQDED</sequence>
<proteinExistence type="predicted"/>
<accession>A0A0R0AGK5</accession>
<evidence type="ECO:0000313" key="3">
    <source>
        <dbReference type="Proteomes" id="UP000050836"/>
    </source>
</evidence>
<protein>
    <recommendedName>
        <fullName evidence="4">Type II secretion system protein GspG C-terminal domain-containing protein</fullName>
    </recommendedName>
</protein>
<evidence type="ECO:0000313" key="2">
    <source>
        <dbReference type="EMBL" id="KRG44093.1"/>
    </source>
</evidence>
<keyword evidence="3" id="KW-1185">Reference proteome</keyword>
<evidence type="ECO:0008006" key="4">
    <source>
        <dbReference type="Google" id="ProtNLM"/>
    </source>
</evidence>